<dbReference type="STRING" id="1123237.Salmuc_02464"/>
<dbReference type="EMBL" id="APVH01000027">
    <property type="protein sequence ID" value="EPX82096.1"/>
    <property type="molecule type" value="Genomic_DNA"/>
</dbReference>
<feature type="region of interest" description="Disordered" evidence="1">
    <location>
        <begin position="19"/>
        <end position="127"/>
    </location>
</feature>
<protein>
    <submittedName>
        <fullName evidence="2">Uncharacterized protein</fullName>
    </submittedName>
</protein>
<feature type="compositionally biased region" description="Basic and acidic residues" evidence="1">
    <location>
        <begin position="43"/>
        <end position="53"/>
    </location>
</feature>
<feature type="compositionally biased region" description="Low complexity" evidence="1">
    <location>
        <begin position="73"/>
        <end position="104"/>
    </location>
</feature>
<evidence type="ECO:0000313" key="3">
    <source>
        <dbReference type="Proteomes" id="UP000015347"/>
    </source>
</evidence>
<name>S9QL06_9RHOB</name>
<dbReference type="HOGENOM" id="CLU_1968991_0_0_5"/>
<accession>S9QL06</accession>
<dbReference type="RefSeq" id="WP_020038636.1">
    <property type="nucleotide sequence ID" value="NZ_KE557276.1"/>
</dbReference>
<gene>
    <name evidence="2" type="ORF">Salmuc_02464</name>
</gene>
<dbReference type="Proteomes" id="UP000015347">
    <property type="component" value="Unassembled WGS sequence"/>
</dbReference>
<dbReference type="eggNOG" id="ENOG502ZNMX">
    <property type="taxonomic scope" value="Bacteria"/>
</dbReference>
<keyword evidence="3" id="KW-1185">Reference proteome</keyword>
<organism evidence="2 3">
    <name type="scientific">Salipiger mucosus DSM 16094</name>
    <dbReference type="NCBI Taxonomy" id="1123237"/>
    <lineage>
        <taxon>Bacteria</taxon>
        <taxon>Pseudomonadati</taxon>
        <taxon>Pseudomonadota</taxon>
        <taxon>Alphaproteobacteria</taxon>
        <taxon>Rhodobacterales</taxon>
        <taxon>Roseobacteraceae</taxon>
        <taxon>Salipiger</taxon>
    </lineage>
</organism>
<sequence length="127" mass="12395">MAKSKAKAALVHVKMSAAHTYKTGLSTRRTLPEGWTGEVPADVAKEIEAEKKGARVKSAPAAKSDDTTSDQSAGAKGDAANAGASDTEGAAGAKAGDASSESGDQAGFAGADEGQGDSAASDDKAAG</sequence>
<dbReference type="AlphaFoldDB" id="S9QL06"/>
<dbReference type="OrthoDB" id="7877326at2"/>
<evidence type="ECO:0000313" key="2">
    <source>
        <dbReference type="EMBL" id="EPX82096.1"/>
    </source>
</evidence>
<evidence type="ECO:0000256" key="1">
    <source>
        <dbReference type="SAM" id="MobiDB-lite"/>
    </source>
</evidence>
<comment type="caution">
    <text evidence="2">The sequence shown here is derived from an EMBL/GenBank/DDBJ whole genome shotgun (WGS) entry which is preliminary data.</text>
</comment>
<proteinExistence type="predicted"/>
<reference evidence="3" key="1">
    <citation type="journal article" date="2014" name="Stand. Genomic Sci.">
        <title>Genome sequence of the exopolysaccharide-producing Salipiger mucosus type strain (DSM 16094(T)), a moderately halophilic member of the Roseobacter clade.</title>
        <authorList>
            <person name="Riedel T."/>
            <person name="Spring S."/>
            <person name="Fiebig A."/>
            <person name="Petersen J."/>
            <person name="Kyrpides N.C."/>
            <person name="Goker M."/>
            <person name="Klenk H.P."/>
        </authorList>
    </citation>
    <scope>NUCLEOTIDE SEQUENCE [LARGE SCALE GENOMIC DNA]</scope>
    <source>
        <strain evidence="3">DSM 16094</strain>
    </source>
</reference>